<evidence type="ECO:0000259" key="1">
    <source>
        <dbReference type="SMART" id="SM00382"/>
    </source>
</evidence>
<dbReference type="Gene3D" id="1.10.8.60">
    <property type="match status" value="1"/>
</dbReference>
<proteinExistence type="predicted"/>
<feature type="domain" description="AAA+ ATPase" evidence="1">
    <location>
        <begin position="168"/>
        <end position="328"/>
    </location>
</feature>
<gene>
    <name evidence="2" type="ORF">BWK73_32615</name>
</gene>
<dbReference type="InterPro" id="IPR003593">
    <property type="entry name" value="AAA+_ATPase"/>
</dbReference>
<dbReference type="InterPro" id="IPR050052">
    <property type="entry name" value="ATP-dep_Clp_protease_ClpX"/>
</dbReference>
<dbReference type="InterPro" id="IPR003959">
    <property type="entry name" value="ATPase_AAA_core"/>
</dbReference>
<dbReference type="Gene3D" id="3.40.50.300">
    <property type="entry name" value="P-loop containing nucleotide triphosphate hydrolases"/>
    <property type="match status" value="1"/>
</dbReference>
<protein>
    <recommendedName>
        <fullName evidence="1">AAA+ ATPase domain-containing protein</fullName>
    </recommendedName>
</protein>
<sequence length="494" mass="56175">MLNDKWGILRNHEENYGILRNTSFTHSEEYEFERLLKSSISLDAKLKIRVIVAIPKLSVKQIHELINVFKSEISEFNSYDLQEKSNIEALIKEKEYEWQKIEIYLEGYVSMHMNTDNNRNMTPSSIKGLMEKMVKGQGEAARSIATLLYYHNAVSTAYTLNHTLPFKTPAPIMIIGGTGTGKSFMLEVGCDIVGLPYMHVDCSSLVSTGIVGNTVDDILKNLLRKVNYNIKKAETSIVLFDEIDKLLSHHDGQSILHQLLRIIEGSIVPIDDHKSEERLKEIKNISTHQMLFIFAGSFQKVIDQKSKFLDDNNTVINISDIEETGLPKELLGRINKIVTLNSLTRENYKEILLNSRNSPLEQIKSMIKINQQDFLIDDVIIESILDQAENSPYGARSLKQIIWNHFESILYEAPNYQTPVDHKPECWVNAIIKFNHTNKTLSVKNSEKEAVATTPTATKLLNTLPNSIKQKVMNGQLIRVTAYVENGDLVKIKA</sequence>
<comment type="caution">
    <text evidence="2">The sequence shown here is derived from an EMBL/GenBank/DDBJ whole genome shotgun (WGS) entry which is preliminary data.</text>
</comment>
<dbReference type="PANTHER" id="PTHR48102">
    <property type="entry name" value="ATP-DEPENDENT CLP PROTEASE ATP-BINDING SUBUNIT CLPX-LIKE, MITOCHONDRIAL-RELATED"/>
    <property type="match status" value="1"/>
</dbReference>
<dbReference type="InterPro" id="IPR027417">
    <property type="entry name" value="P-loop_NTPase"/>
</dbReference>
<dbReference type="PANTHER" id="PTHR48102:SF7">
    <property type="entry name" value="ATP-DEPENDENT CLP PROTEASE ATP-BINDING SUBUNIT CLPX-LIKE, MITOCHONDRIAL"/>
    <property type="match status" value="1"/>
</dbReference>
<dbReference type="EMBL" id="MTEJ01000273">
    <property type="protein sequence ID" value="OQX05795.1"/>
    <property type="molecule type" value="Genomic_DNA"/>
</dbReference>
<dbReference type="GO" id="GO:0005524">
    <property type="term" value="F:ATP binding"/>
    <property type="evidence" value="ECO:0007669"/>
    <property type="project" value="InterPro"/>
</dbReference>
<dbReference type="GO" id="GO:0016887">
    <property type="term" value="F:ATP hydrolysis activity"/>
    <property type="evidence" value="ECO:0007669"/>
    <property type="project" value="InterPro"/>
</dbReference>
<dbReference type="AlphaFoldDB" id="A0A1Y1QHY8"/>
<evidence type="ECO:0000313" key="3">
    <source>
        <dbReference type="Proteomes" id="UP000192491"/>
    </source>
</evidence>
<dbReference type="SMART" id="SM00382">
    <property type="entry name" value="AAA"/>
    <property type="match status" value="1"/>
</dbReference>
<dbReference type="SUPFAM" id="SSF52540">
    <property type="entry name" value="P-loop containing nucleoside triphosphate hydrolases"/>
    <property type="match status" value="1"/>
</dbReference>
<dbReference type="GO" id="GO:0051603">
    <property type="term" value="P:proteolysis involved in protein catabolic process"/>
    <property type="evidence" value="ECO:0007669"/>
    <property type="project" value="TreeGrafter"/>
</dbReference>
<dbReference type="Proteomes" id="UP000192491">
    <property type="component" value="Unassembled WGS sequence"/>
</dbReference>
<dbReference type="Pfam" id="PF07724">
    <property type="entry name" value="AAA_2"/>
    <property type="match status" value="1"/>
</dbReference>
<accession>A0A1Y1QHY8</accession>
<name>A0A1Y1QHY8_9GAMM</name>
<reference evidence="2 3" key="1">
    <citation type="submission" date="2017-01" db="EMBL/GenBank/DDBJ databases">
        <title>Novel large sulfur bacteria in the metagenomes of groundwater-fed chemosynthetic microbial mats in the Lake Huron basin.</title>
        <authorList>
            <person name="Sharrar A.M."/>
            <person name="Flood B.E."/>
            <person name="Bailey J.V."/>
            <person name="Jones D.S."/>
            <person name="Biddanda B."/>
            <person name="Ruberg S.A."/>
            <person name="Marcus D.N."/>
            <person name="Dick G.J."/>
        </authorList>
    </citation>
    <scope>NUCLEOTIDE SEQUENCE [LARGE SCALE GENOMIC DNA]</scope>
    <source>
        <strain evidence="2">A8</strain>
    </source>
</reference>
<organism evidence="2 3">
    <name type="scientific">Thiothrix lacustris</name>
    <dbReference type="NCBI Taxonomy" id="525917"/>
    <lineage>
        <taxon>Bacteria</taxon>
        <taxon>Pseudomonadati</taxon>
        <taxon>Pseudomonadota</taxon>
        <taxon>Gammaproteobacteria</taxon>
        <taxon>Thiotrichales</taxon>
        <taxon>Thiotrichaceae</taxon>
        <taxon>Thiothrix</taxon>
    </lineage>
</organism>
<evidence type="ECO:0000313" key="2">
    <source>
        <dbReference type="EMBL" id="OQX05795.1"/>
    </source>
</evidence>